<proteinExistence type="predicted"/>
<dbReference type="GO" id="GO:0016274">
    <property type="term" value="F:protein-arginine N-methyltransferase activity"/>
    <property type="evidence" value="ECO:0007669"/>
    <property type="project" value="InterPro"/>
</dbReference>
<feature type="compositionally biased region" description="Low complexity" evidence="7">
    <location>
        <begin position="32"/>
        <end position="60"/>
    </location>
</feature>
<keyword evidence="5" id="KW-0539">Nucleus</keyword>
<feature type="domain" description="Protein arginine N-methyltransferase" evidence="9">
    <location>
        <begin position="233"/>
        <end position="395"/>
    </location>
</feature>
<dbReference type="Gene3D" id="2.70.160.11">
    <property type="entry name" value="Hnrnp arginine n-methyltransferase1"/>
    <property type="match status" value="1"/>
</dbReference>
<dbReference type="PANTHER" id="PTHR11006:SF53">
    <property type="entry name" value="PROTEIN ARGININE N-METHYLTRANSFERASE 3"/>
    <property type="match status" value="1"/>
</dbReference>
<dbReference type="SUPFAM" id="SSF53335">
    <property type="entry name" value="S-adenosyl-L-methionine-dependent methyltransferases"/>
    <property type="match status" value="1"/>
</dbReference>
<evidence type="ECO:0000256" key="3">
    <source>
        <dbReference type="ARBA" id="ARBA00022679"/>
    </source>
</evidence>
<dbReference type="AlphaFoldDB" id="A0A0G4GBZ1"/>
<dbReference type="InterPro" id="IPR025799">
    <property type="entry name" value="Arg_MeTrfase"/>
</dbReference>
<sequence>MKQQGSMNSHPGMQQGGRSGHPPGGPPPPPSHHQQQHQQHQQRWVPTTSSSSHSHPSHPAHSPPTASPEDIKAFAGQWQSLEQENLSSADYYFNSYAHFGIHEEMLKDSVRTGSYQKAILQNRHLFEGKTVLDVGSGTGILCMFAAKAGAAHVYGIECSEIVEIARKVAASNGLGERITYVHGKAEEIELPVAKVDIIISEWMGYFLLYESMLDTVLFCRDKWLKEDGLIFPDRASIHIAAIEDGDYKEEKVGWWSNVYSFDFSVLQRCVMEEPIVDCVEEQAVATTSCCVLELDLKTCTKEDLDFCAPYRITLKRKDFLHAFIAWFDVCFSCCHKPVSFTTGPHGRYTHWKQTVFYMKDVLVCNKGDVVEGMIATRKSSKNHRDIDIKVSYQFAGLLCNAANTQYYRLR</sequence>
<dbReference type="Pfam" id="PF13649">
    <property type="entry name" value="Methyltransf_25"/>
    <property type="match status" value="1"/>
</dbReference>
<dbReference type="OMA" id="CTHTKVK"/>
<dbReference type="PhylomeDB" id="A0A0G4GBZ1"/>
<evidence type="ECO:0000259" key="8">
    <source>
        <dbReference type="Pfam" id="PF13649"/>
    </source>
</evidence>
<evidence type="ECO:0000256" key="6">
    <source>
        <dbReference type="PROSITE-ProRule" id="PRU01015"/>
    </source>
</evidence>
<evidence type="ECO:0000256" key="7">
    <source>
        <dbReference type="SAM" id="MobiDB-lite"/>
    </source>
</evidence>
<feature type="compositionally biased region" description="Polar residues" evidence="7">
    <location>
        <begin position="1"/>
        <end position="12"/>
    </location>
</feature>
<dbReference type="GO" id="GO:0032259">
    <property type="term" value="P:methylation"/>
    <property type="evidence" value="ECO:0007669"/>
    <property type="project" value="UniProtKB-KW"/>
</dbReference>
<evidence type="ECO:0000313" key="10">
    <source>
        <dbReference type="EMBL" id="CEM26639.1"/>
    </source>
</evidence>
<evidence type="ECO:0000256" key="1">
    <source>
        <dbReference type="ARBA" id="ARBA00004123"/>
    </source>
</evidence>
<keyword evidence="2 6" id="KW-0489">Methyltransferase</keyword>
<dbReference type="FunFam" id="3.40.50.150:FF:000116">
    <property type="entry name" value="probable protein arginine N-methyltransferase 1"/>
    <property type="match status" value="1"/>
</dbReference>
<evidence type="ECO:0000256" key="4">
    <source>
        <dbReference type="ARBA" id="ARBA00022691"/>
    </source>
</evidence>
<dbReference type="InterPro" id="IPR055135">
    <property type="entry name" value="PRMT_dom"/>
</dbReference>
<accession>A0A0G4GBZ1</accession>
<dbReference type="FunCoup" id="A0A0G4GBZ1">
    <property type="interactions" value="347"/>
</dbReference>
<dbReference type="InParanoid" id="A0A0G4GBZ1"/>
<gene>
    <name evidence="10" type="ORF">Vbra_6184</name>
</gene>
<evidence type="ECO:0000256" key="2">
    <source>
        <dbReference type="ARBA" id="ARBA00022603"/>
    </source>
</evidence>
<keyword evidence="11" id="KW-1185">Reference proteome</keyword>
<dbReference type="GO" id="GO:0042054">
    <property type="term" value="F:histone methyltransferase activity"/>
    <property type="evidence" value="ECO:0007669"/>
    <property type="project" value="TreeGrafter"/>
</dbReference>
<evidence type="ECO:0000259" key="9">
    <source>
        <dbReference type="Pfam" id="PF22528"/>
    </source>
</evidence>
<dbReference type="InterPro" id="IPR041698">
    <property type="entry name" value="Methyltransf_25"/>
</dbReference>
<reference evidence="10 11" key="1">
    <citation type="submission" date="2014-11" db="EMBL/GenBank/DDBJ databases">
        <authorList>
            <person name="Zhu J."/>
            <person name="Qi W."/>
            <person name="Song R."/>
        </authorList>
    </citation>
    <scope>NUCLEOTIDE SEQUENCE [LARGE SCALE GENOMIC DNA]</scope>
</reference>
<evidence type="ECO:0000313" key="11">
    <source>
        <dbReference type="Proteomes" id="UP000041254"/>
    </source>
</evidence>
<name>A0A0G4GBZ1_VITBC</name>
<dbReference type="FunFam" id="2.70.160.11:FF:000001">
    <property type="entry name" value="Blast:Protein arginine N-methyltransferase 1"/>
    <property type="match status" value="1"/>
</dbReference>
<keyword evidence="4 6" id="KW-0949">S-adenosyl-L-methionine</keyword>
<dbReference type="OrthoDB" id="7848332at2759"/>
<dbReference type="CDD" id="cd02440">
    <property type="entry name" value="AdoMet_MTases"/>
    <property type="match status" value="1"/>
</dbReference>
<dbReference type="STRING" id="1169540.A0A0G4GBZ1"/>
<dbReference type="Gene3D" id="3.40.50.150">
    <property type="entry name" value="Vaccinia Virus protein VP39"/>
    <property type="match status" value="1"/>
</dbReference>
<dbReference type="Pfam" id="PF22528">
    <property type="entry name" value="PRMT_C"/>
    <property type="match status" value="1"/>
</dbReference>
<feature type="region of interest" description="Disordered" evidence="7">
    <location>
        <begin position="1"/>
        <end position="69"/>
    </location>
</feature>
<dbReference type="VEuPathDB" id="CryptoDB:Vbra_6184"/>
<dbReference type="GO" id="GO:0005634">
    <property type="term" value="C:nucleus"/>
    <property type="evidence" value="ECO:0007669"/>
    <property type="project" value="UniProtKB-SubCell"/>
</dbReference>
<dbReference type="PROSITE" id="PS51678">
    <property type="entry name" value="SAM_MT_PRMT"/>
    <property type="match status" value="1"/>
</dbReference>
<keyword evidence="3 6" id="KW-0808">Transferase</keyword>
<feature type="domain" description="Methyltransferase" evidence="8">
    <location>
        <begin position="131"/>
        <end position="226"/>
    </location>
</feature>
<dbReference type="PANTHER" id="PTHR11006">
    <property type="entry name" value="PROTEIN ARGININE N-METHYLTRANSFERASE"/>
    <property type="match status" value="1"/>
</dbReference>
<comment type="subcellular location">
    <subcellularLocation>
        <location evidence="1">Nucleus</location>
    </subcellularLocation>
</comment>
<evidence type="ECO:0000256" key="5">
    <source>
        <dbReference type="ARBA" id="ARBA00023242"/>
    </source>
</evidence>
<dbReference type="InterPro" id="IPR029063">
    <property type="entry name" value="SAM-dependent_MTases_sf"/>
</dbReference>
<dbReference type="Proteomes" id="UP000041254">
    <property type="component" value="Unassembled WGS sequence"/>
</dbReference>
<dbReference type="EMBL" id="CDMY01000623">
    <property type="protein sequence ID" value="CEM26639.1"/>
    <property type="molecule type" value="Genomic_DNA"/>
</dbReference>
<protein>
    <submittedName>
        <fullName evidence="10">Uncharacterized protein</fullName>
    </submittedName>
</protein>
<organism evidence="10 11">
    <name type="scientific">Vitrella brassicaformis (strain CCMP3155)</name>
    <dbReference type="NCBI Taxonomy" id="1169540"/>
    <lineage>
        <taxon>Eukaryota</taxon>
        <taxon>Sar</taxon>
        <taxon>Alveolata</taxon>
        <taxon>Colpodellida</taxon>
        <taxon>Vitrellaceae</taxon>
        <taxon>Vitrella</taxon>
    </lineage>
</organism>